<dbReference type="Gene3D" id="3.40.1350.10">
    <property type="match status" value="1"/>
</dbReference>
<dbReference type="InterPro" id="IPR048301">
    <property type="entry name" value="NucS_C"/>
</dbReference>
<evidence type="ECO:0000313" key="4">
    <source>
        <dbReference type="Proteomes" id="UP000178750"/>
    </source>
</evidence>
<evidence type="ECO:0000259" key="2">
    <source>
        <dbReference type="Pfam" id="PF01939"/>
    </source>
</evidence>
<feature type="domain" description="Endonuclease NucS C-terminal" evidence="2">
    <location>
        <begin position="241"/>
        <end position="322"/>
    </location>
</feature>
<dbReference type="AlphaFoldDB" id="A0A1F7Y141"/>
<proteinExistence type="predicted"/>
<reference evidence="3 4" key="1">
    <citation type="journal article" date="2016" name="Nat. Commun.">
        <title>Thousands of microbial genomes shed light on interconnected biogeochemical processes in an aquifer system.</title>
        <authorList>
            <person name="Anantharaman K."/>
            <person name="Brown C.T."/>
            <person name="Hug L.A."/>
            <person name="Sharon I."/>
            <person name="Castelle C.J."/>
            <person name="Probst A.J."/>
            <person name="Thomas B.C."/>
            <person name="Singh A."/>
            <person name="Wilkins M.J."/>
            <person name="Karaoz U."/>
            <person name="Brodie E.L."/>
            <person name="Williams K.H."/>
            <person name="Hubbard S.S."/>
            <person name="Banfield J.F."/>
        </authorList>
    </citation>
    <scope>NUCLEOTIDE SEQUENCE [LARGE SCALE GENOMIC DNA]</scope>
</reference>
<keyword evidence="1" id="KW-0238">DNA-binding</keyword>
<dbReference type="InterPro" id="IPR002793">
    <property type="entry name" value="Endonuclease_NucS"/>
</dbReference>
<dbReference type="InterPro" id="IPR011856">
    <property type="entry name" value="tRNA_endonuc-like_dom_sf"/>
</dbReference>
<name>A0A1F7Y141_9BACT</name>
<dbReference type="Proteomes" id="UP000178750">
    <property type="component" value="Unassembled WGS sequence"/>
</dbReference>
<dbReference type="Pfam" id="PF01939">
    <property type="entry name" value="NucS_C"/>
    <property type="match status" value="1"/>
</dbReference>
<protein>
    <recommendedName>
        <fullName evidence="2">Endonuclease NucS C-terminal domain-containing protein</fullName>
    </recommendedName>
</protein>
<dbReference type="EMBL" id="MGGF01000049">
    <property type="protein sequence ID" value="OGM21012.1"/>
    <property type="molecule type" value="Genomic_DNA"/>
</dbReference>
<gene>
    <name evidence="3" type="ORF">A2863_01080</name>
</gene>
<sequence>MNISIEKTIKEKAANDPWWRGTSEQQVVGKYGQLFHPKNLARLAKEDFKSFLLAKNNLHWEGIHRQGNLITLDMFALRRFLKLALDEKQPINKRLNTEFIENGGLWIKGIGRAIITAILLVVYPNKYGVWNTKSEAALKKLGLFPSFKRNEKFGDKYKKINEVLLDLSKEHNISLWKLDGVLGDIAGASPFAVKDEEGEEQIEDELREHGIEDPVVFGMEKHLEDFLIANWEKTIFGKKYDLIFDKEGKELLSQQYTTGIGYIDILAESKDKKEYLIIELKKGRSSDTVVGQTRGYIGWITQHLANGRDVKGVIIVLDAEDDLRYSLIKQDDITLYTYKVNFSLNKEKWE</sequence>
<dbReference type="GO" id="GO:0003677">
    <property type="term" value="F:DNA binding"/>
    <property type="evidence" value="ECO:0007669"/>
    <property type="project" value="UniProtKB-KW"/>
</dbReference>
<dbReference type="CDD" id="cd22341">
    <property type="entry name" value="NucS-like"/>
    <property type="match status" value="1"/>
</dbReference>
<comment type="caution">
    <text evidence="3">The sequence shown here is derived from an EMBL/GenBank/DDBJ whole genome shotgun (WGS) entry which is preliminary data.</text>
</comment>
<evidence type="ECO:0000256" key="1">
    <source>
        <dbReference type="ARBA" id="ARBA00023125"/>
    </source>
</evidence>
<accession>A0A1F7Y141</accession>
<dbReference type="GO" id="GO:0004519">
    <property type="term" value="F:endonuclease activity"/>
    <property type="evidence" value="ECO:0007669"/>
    <property type="project" value="InterPro"/>
</dbReference>
<organism evidence="3 4">
    <name type="scientific">Candidatus Woesebacteria bacterium RIFCSPHIGHO2_01_FULL_38_9b</name>
    <dbReference type="NCBI Taxonomy" id="1802493"/>
    <lineage>
        <taxon>Bacteria</taxon>
        <taxon>Candidatus Woeseibacteriota</taxon>
    </lineage>
</organism>
<evidence type="ECO:0000313" key="3">
    <source>
        <dbReference type="EMBL" id="OGM21012.1"/>
    </source>
</evidence>